<dbReference type="InterPro" id="IPR036969">
    <property type="entry name" value="Citrate_synthase_sf"/>
</dbReference>
<dbReference type="Gene3D" id="1.10.230.10">
    <property type="entry name" value="Cytochrome P450-Terp, domain 2"/>
    <property type="match status" value="1"/>
</dbReference>
<evidence type="ECO:0000256" key="2">
    <source>
        <dbReference type="ARBA" id="ARBA00022679"/>
    </source>
</evidence>
<accession>A0ABP0QM00</accession>
<dbReference type="EMBL" id="CAXAMM010039818">
    <property type="protein sequence ID" value="CAK9089237.1"/>
    <property type="molecule type" value="Genomic_DNA"/>
</dbReference>
<evidence type="ECO:0000256" key="3">
    <source>
        <dbReference type="RuleBase" id="RU000441"/>
    </source>
</evidence>
<dbReference type="PANTHER" id="PTHR11739">
    <property type="entry name" value="CITRATE SYNTHASE"/>
    <property type="match status" value="1"/>
</dbReference>
<dbReference type="InterPro" id="IPR002020">
    <property type="entry name" value="Citrate_synthase"/>
</dbReference>
<dbReference type="PROSITE" id="PS00480">
    <property type="entry name" value="CITRATE_SYNTHASE"/>
    <property type="match status" value="1"/>
</dbReference>
<evidence type="ECO:0000313" key="4">
    <source>
        <dbReference type="EMBL" id="CAK9089142.1"/>
    </source>
</evidence>
<dbReference type="PRINTS" id="PR00143">
    <property type="entry name" value="CITRTSNTHASE"/>
</dbReference>
<organism evidence="5 6">
    <name type="scientific">Durusdinium trenchii</name>
    <dbReference type="NCBI Taxonomy" id="1381693"/>
    <lineage>
        <taxon>Eukaryota</taxon>
        <taxon>Sar</taxon>
        <taxon>Alveolata</taxon>
        <taxon>Dinophyceae</taxon>
        <taxon>Suessiales</taxon>
        <taxon>Symbiodiniaceae</taxon>
        <taxon>Durusdinium</taxon>
    </lineage>
</organism>
<name>A0ABP0QM00_9DINO</name>
<dbReference type="SUPFAM" id="SSF48256">
    <property type="entry name" value="Citrate synthase"/>
    <property type="match status" value="1"/>
</dbReference>
<protein>
    <recommendedName>
        <fullName evidence="3">Citrate synthase</fullName>
    </recommendedName>
</protein>
<keyword evidence="2 3" id="KW-0808">Transferase</keyword>
<dbReference type="InterPro" id="IPR016142">
    <property type="entry name" value="Citrate_synth-like_lrg_a-sub"/>
</dbReference>
<comment type="similarity">
    <text evidence="1 3">Belongs to the citrate synthase family.</text>
</comment>
<dbReference type="EMBL" id="CAXAMM010039807">
    <property type="protein sequence ID" value="CAK9089142.1"/>
    <property type="molecule type" value="Genomic_DNA"/>
</dbReference>
<dbReference type="InterPro" id="IPR019810">
    <property type="entry name" value="Citrate_synthase_AS"/>
</dbReference>
<dbReference type="Proteomes" id="UP001642464">
    <property type="component" value="Unassembled WGS sequence"/>
</dbReference>
<dbReference type="NCBIfam" id="NF007128">
    <property type="entry name" value="PRK09569.1"/>
    <property type="match status" value="1"/>
</dbReference>
<sequence length="477" mass="53319">MERVKRIAAHVDAGLPLVAEPTSAPLPVMENMKTKIAALAGEKSAFKNFLLKYHGERKIQGLTVEMAINGARAVKSMVTETSDLDANLGIAYRHLSLYDVNKDLPKAPGGNVALPEGAFWLLVTGEEPSEEEVHGLTEELHKRHEVPKNVLDTLDTLPLDTHPMTQLSVAMLALQKDSKFNQQYQEGMKKDQYWVYALEDALDIIAKIPTIAAKIYRRTFQDGVVPAYDTNLDWAANFAQMLGVNQDAGFKEAVRLYLMLHADHEGGNVSAHATHLVGSALSDPYYAWAAGLCGLAGPLHGLANQECLSWLLDVQKQLGDQRPTKELLTEFAEKTLKEGKVIPGFGHAVLRNTDPRYMLEREFALTHCTHDPLFQLVDACYHAIPPVLLKQGKVKNPYPNVDAHSGQLMYFYNLKEQNFYTVMFAVSRTLGVMAQYIWSRAIGLPIERPKSVPLEELMNLAKKHRWQREKGKVSDQQ</sequence>
<dbReference type="Gene3D" id="1.10.580.10">
    <property type="entry name" value="Citrate Synthase, domain 1"/>
    <property type="match status" value="1"/>
</dbReference>
<dbReference type="PANTHER" id="PTHR11739:SF8">
    <property type="entry name" value="CITRATE SYNTHASE, MITOCHONDRIAL"/>
    <property type="match status" value="1"/>
</dbReference>
<gene>
    <name evidence="4" type="ORF">SCF082_LOCUS42075</name>
    <name evidence="5" type="ORF">SCF082_LOCUS42115</name>
</gene>
<evidence type="ECO:0000313" key="5">
    <source>
        <dbReference type="EMBL" id="CAK9089237.1"/>
    </source>
</evidence>
<proteinExistence type="inferred from homology"/>
<comment type="caution">
    <text evidence="5">The sequence shown here is derived from an EMBL/GenBank/DDBJ whole genome shotgun (WGS) entry which is preliminary data.</text>
</comment>
<dbReference type="InterPro" id="IPR016143">
    <property type="entry name" value="Citrate_synth-like_sm_a-sub"/>
</dbReference>
<evidence type="ECO:0000256" key="1">
    <source>
        <dbReference type="ARBA" id="ARBA00010566"/>
    </source>
</evidence>
<dbReference type="Pfam" id="PF00285">
    <property type="entry name" value="Citrate_synt"/>
    <property type="match status" value="1"/>
</dbReference>
<reference evidence="5 6" key="1">
    <citation type="submission" date="2024-02" db="EMBL/GenBank/DDBJ databases">
        <authorList>
            <person name="Chen Y."/>
            <person name="Shah S."/>
            <person name="Dougan E. K."/>
            <person name="Thang M."/>
            <person name="Chan C."/>
        </authorList>
    </citation>
    <scope>NUCLEOTIDE SEQUENCE [LARGE SCALE GENOMIC DNA]</scope>
</reference>
<keyword evidence="6" id="KW-1185">Reference proteome</keyword>
<evidence type="ECO:0000313" key="6">
    <source>
        <dbReference type="Proteomes" id="UP001642464"/>
    </source>
</evidence>